<evidence type="ECO:0000256" key="4">
    <source>
        <dbReference type="ARBA" id="ARBA00022692"/>
    </source>
</evidence>
<dbReference type="HOGENOM" id="CLU_026713_1_0_1"/>
<evidence type="ECO:0000313" key="20">
    <source>
        <dbReference type="Proteomes" id="UP000018468"/>
    </source>
</evidence>
<sequence>MELLKLTLIIQAVVLSQAFQNNSYYPQNNTSEATANHTDTANETEHLISIFKLSKTCSGTLEVLHNGTWIPVILTPGSSNEPANRICKKLGCGKYFHRDDNSSQYTDGENREVQNTSYQMECIFESLDVLKCKHVWERNFTNVTEIFCGHQAVRLAGGSERCAGRVEVWEAGQWGTVCDDEWDIQDGHVVCAQLGCGFAVEVTHNATPFGKGLGPVLLDDVNCTGTEPNLWRCPSQKLSGDCGHKEDAGVVCSEHKAVRLTGGLDRCSGRVEIHRNGSWGTVCDNGWDKQESGMVCALLGCGPPQEYIIHPPFTHESALKFFYYCKKKHIELWDCTELINHVYACTDSNAAGLICQGSLGFPNITTPAPTNNYTTGPVTTASNEVESTGFVLSFPLLGCFLLLFLLILALIVIALLFGRYRKKEVMPVQLNSTGRHITSERQDNDYDESVDLIKVTANNPDGHVNPELQTAPSNDDTSSFDSDYEHYDFSAEPAAAMSTFQNSLRNRTENRSPMFNSIPLCSLAEEETPNTLQVPTCTNPNINEDTSSTSSGESNFYNNSEKQKTLSLPVAEDSFDSSSTSSGECYENTDQNADQLPAPDIAGPLWSEDTSTLLEPCSYLTPGDCLMTPVTNDPEYYSCPPPGPTASADPGDSADSSSTSSGECYENTAINNDQALPVMIHDSGESSTDDDYDDIANYHT</sequence>
<dbReference type="FunFam" id="3.10.250.10:FF:000010">
    <property type="entry name" value="T-cell differentiation antigen CD6"/>
    <property type="match status" value="1"/>
</dbReference>
<feature type="region of interest" description="Disordered" evidence="15">
    <location>
        <begin position="456"/>
        <end position="480"/>
    </location>
</feature>
<dbReference type="GeneTree" id="ENSGT00950000183145"/>
<feature type="region of interest" description="Disordered" evidence="15">
    <location>
        <begin position="636"/>
        <end position="700"/>
    </location>
</feature>
<evidence type="ECO:0000259" key="18">
    <source>
        <dbReference type="PROSITE" id="PS50287"/>
    </source>
</evidence>
<comment type="caution">
    <text evidence="14">Lacks conserved residue(s) required for the propagation of feature annotation.</text>
</comment>
<evidence type="ECO:0000256" key="3">
    <source>
        <dbReference type="ARBA" id="ARBA00022553"/>
    </source>
</evidence>
<feature type="compositionally biased region" description="Polar residues" evidence="15">
    <location>
        <begin position="467"/>
        <end position="480"/>
    </location>
</feature>
<evidence type="ECO:0000313" key="19">
    <source>
        <dbReference type="Ensembl" id="ENSLOCP00000010062.1"/>
    </source>
</evidence>
<keyword evidence="4 16" id="KW-0812">Transmembrane</keyword>
<dbReference type="KEGG" id="loc:107078653"/>
<feature type="disulfide bond" evidence="14">
    <location>
        <begin position="178"/>
        <end position="242"/>
    </location>
</feature>
<keyword evidence="2" id="KW-1003">Cell membrane</keyword>
<evidence type="ECO:0000256" key="1">
    <source>
        <dbReference type="ARBA" id="ARBA00004251"/>
    </source>
</evidence>
<dbReference type="EMBL" id="AHAT01020236">
    <property type="status" value="NOT_ANNOTATED_CDS"/>
    <property type="molecule type" value="Genomic_DNA"/>
</dbReference>
<evidence type="ECO:0000256" key="13">
    <source>
        <dbReference type="ARBA" id="ARBA00068813"/>
    </source>
</evidence>
<feature type="disulfide bond" evidence="14">
    <location>
        <begin position="191"/>
        <end position="252"/>
    </location>
</feature>
<feature type="disulfide bond" evidence="14">
    <location>
        <begin position="325"/>
        <end position="335"/>
    </location>
</feature>
<dbReference type="STRING" id="7918.ENSLOCP00000010062"/>
<feature type="chain" id="PRO_5004866382" description="T-cell differentiation antigen CD6" evidence="17">
    <location>
        <begin position="19"/>
        <end position="700"/>
    </location>
</feature>
<dbReference type="AlphaFoldDB" id="W5MNV3"/>
<keyword evidence="8 16" id="KW-1133">Transmembrane helix</keyword>
<dbReference type="PROSITE" id="PS00420">
    <property type="entry name" value="SRCR_1"/>
    <property type="match status" value="2"/>
</dbReference>
<feature type="compositionally biased region" description="Polar residues" evidence="15">
    <location>
        <begin position="531"/>
        <end position="560"/>
    </location>
</feature>
<reference evidence="19" key="2">
    <citation type="submission" date="2025-08" db="UniProtKB">
        <authorList>
            <consortium name="Ensembl"/>
        </authorList>
    </citation>
    <scope>IDENTIFICATION</scope>
</reference>
<dbReference type="PANTHER" id="PTHR48071:SF24">
    <property type="entry name" value="DELETED IN MALIGNANT BRAIN TUMORS 1 PROTEIN-LIKE"/>
    <property type="match status" value="1"/>
</dbReference>
<dbReference type="OMA" id="SEQICQD"/>
<feature type="signal peptide" evidence="17">
    <location>
        <begin position="1"/>
        <end position="18"/>
    </location>
</feature>
<evidence type="ECO:0000256" key="9">
    <source>
        <dbReference type="ARBA" id="ARBA00023136"/>
    </source>
</evidence>
<feature type="disulfide bond" evidence="14">
    <location>
        <begin position="223"/>
        <end position="233"/>
    </location>
</feature>
<dbReference type="PANTHER" id="PTHR48071">
    <property type="entry name" value="SRCR DOMAIN-CONTAINING PROTEIN"/>
    <property type="match status" value="1"/>
</dbReference>
<evidence type="ECO:0000256" key="2">
    <source>
        <dbReference type="ARBA" id="ARBA00022475"/>
    </source>
</evidence>
<evidence type="ECO:0000256" key="14">
    <source>
        <dbReference type="PROSITE-ProRule" id="PRU00196"/>
    </source>
</evidence>
<evidence type="ECO:0000256" key="16">
    <source>
        <dbReference type="SAM" id="Phobius"/>
    </source>
</evidence>
<keyword evidence="6" id="KW-0677">Repeat</keyword>
<dbReference type="GeneID" id="107078653"/>
<keyword evidence="11" id="KW-0325">Glycoprotein</keyword>
<feature type="domain" description="SRCR" evidence="18">
    <location>
        <begin position="48"/>
        <end position="149"/>
    </location>
</feature>
<accession>W5MNV3</accession>
<dbReference type="Pfam" id="PF00530">
    <property type="entry name" value="SRCR"/>
    <property type="match status" value="3"/>
</dbReference>
<evidence type="ECO:0000256" key="10">
    <source>
        <dbReference type="ARBA" id="ARBA00023157"/>
    </source>
</evidence>
<dbReference type="InterPro" id="IPR036772">
    <property type="entry name" value="SRCR-like_dom_sf"/>
</dbReference>
<dbReference type="InterPro" id="IPR001190">
    <property type="entry name" value="SRCR"/>
</dbReference>
<feature type="disulfide bond" evidence="14">
    <location>
        <begin position="122"/>
        <end position="132"/>
    </location>
</feature>
<dbReference type="GO" id="GO:0005886">
    <property type="term" value="C:plasma membrane"/>
    <property type="evidence" value="ECO:0007669"/>
    <property type="project" value="UniProtKB-SubCell"/>
</dbReference>
<keyword evidence="9 16" id="KW-0472">Membrane</keyword>
<dbReference type="Ensembl" id="ENSLOCT00000010074.1">
    <property type="protein sequence ID" value="ENSLOCP00000010062.1"/>
    <property type="gene ID" value="ENSLOCG00000008287.1"/>
</dbReference>
<comment type="subcellular location">
    <subcellularLocation>
        <location evidence="1">Cell membrane</location>
        <topology evidence="1">Single-pass type I membrane protein</topology>
    </subcellularLocation>
</comment>
<evidence type="ECO:0000256" key="8">
    <source>
        <dbReference type="ARBA" id="ARBA00022989"/>
    </source>
</evidence>
<evidence type="ECO:0000256" key="15">
    <source>
        <dbReference type="SAM" id="MobiDB-lite"/>
    </source>
</evidence>
<feature type="domain" description="SRCR" evidence="18">
    <location>
        <begin position="153"/>
        <end position="253"/>
    </location>
</feature>
<evidence type="ECO:0000256" key="6">
    <source>
        <dbReference type="ARBA" id="ARBA00022737"/>
    </source>
</evidence>
<dbReference type="GO" id="GO:0007155">
    <property type="term" value="P:cell adhesion"/>
    <property type="evidence" value="ECO:0007669"/>
    <property type="project" value="UniProtKB-KW"/>
</dbReference>
<feature type="region of interest" description="Disordered" evidence="15">
    <location>
        <begin position="531"/>
        <end position="607"/>
    </location>
</feature>
<feature type="disulfide bond" evidence="14">
    <location>
        <begin position="87"/>
        <end position="148"/>
    </location>
</feature>
<keyword evidence="10 14" id="KW-1015">Disulfide bond</keyword>
<dbReference type="Gene3D" id="3.10.250.10">
    <property type="entry name" value="SRCR-like domain"/>
    <property type="match status" value="3"/>
</dbReference>
<evidence type="ECO:0000256" key="5">
    <source>
        <dbReference type="ARBA" id="ARBA00022729"/>
    </source>
</evidence>
<dbReference type="eggNOG" id="ENOG502QUHF">
    <property type="taxonomic scope" value="Eukaryota"/>
</dbReference>
<organism evidence="19 20">
    <name type="scientific">Lepisosteus oculatus</name>
    <name type="common">Spotted gar</name>
    <dbReference type="NCBI Taxonomy" id="7918"/>
    <lineage>
        <taxon>Eukaryota</taxon>
        <taxon>Metazoa</taxon>
        <taxon>Chordata</taxon>
        <taxon>Craniata</taxon>
        <taxon>Vertebrata</taxon>
        <taxon>Euteleostomi</taxon>
        <taxon>Actinopterygii</taxon>
        <taxon>Neopterygii</taxon>
        <taxon>Holostei</taxon>
        <taxon>Semionotiformes</taxon>
        <taxon>Lepisosteidae</taxon>
        <taxon>Lepisosteus</taxon>
    </lineage>
</organism>
<comment type="function">
    <text evidence="12">Cell adhesion molecule that mediates cell-cell contacts and regulates T-cell responses via its interaction with ALCAM/CD166. Contributes to signaling cascades triggered by activation of the TCR/CD3 complex. Functions as a costimulatory molecule; promotes T-cell activation and proliferation. Contributes to the formation and maturation of the immunological synapse. Functions as a calcium-dependent pattern receptor that binds and aggregates both Gram-positive and Gram-negative bacteria. Binds both lipopolysaccharide (LPS) from Gram-negative bacteria and lipoteichoic acid from Gram-positive bacteria. LPS binding leads to the activation of signaling cascades and down-stream MAP kinases. Mediates activation of the inflammatory response and the secretion of pro-inflammatory cytokines in response to LPS.</text>
</comment>
<proteinExistence type="predicted"/>
<evidence type="ECO:0000256" key="7">
    <source>
        <dbReference type="ARBA" id="ARBA00022889"/>
    </source>
</evidence>
<name>W5MNV3_LEPOC</name>
<evidence type="ECO:0000256" key="12">
    <source>
        <dbReference type="ARBA" id="ARBA00057255"/>
    </source>
</evidence>
<evidence type="ECO:0000256" key="11">
    <source>
        <dbReference type="ARBA" id="ARBA00023180"/>
    </source>
</evidence>
<dbReference type="Proteomes" id="UP000018468">
    <property type="component" value="Linkage group LG11"/>
</dbReference>
<protein>
    <recommendedName>
        <fullName evidence="13">T-cell differentiation antigen CD6</fullName>
    </recommendedName>
</protein>
<feature type="transmembrane region" description="Helical" evidence="16">
    <location>
        <begin position="390"/>
        <end position="417"/>
    </location>
</feature>
<dbReference type="PROSITE" id="PS50287">
    <property type="entry name" value="SRCR_2"/>
    <property type="match status" value="3"/>
</dbReference>
<dbReference type="PRINTS" id="PR00258">
    <property type="entry name" value="SPERACTRCPTR"/>
</dbReference>
<dbReference type="Bgee" id="ENSLOCG00000008287">
    <property type="expression patterns" value="Expressed in intestine and 11 other cell types or tissues"/>
</dbReference>
<dbReference type="SMART" id="SM00202">
    <property type="entry name" value="SR"/>
    <property type="match status" value="2"/>
</dbReference>
<dbReference type="OrthoDB" id="536948at2759"/>
<keyword evidence="20" id="KW-1185">Reference proteome</keyword>
<evidence type="ECO:0000256" key="17">
    <source>
        <dbReference type="SAM" id="SignalP"/>
    </source>
</evidence>
<feature type="domain" description="SRCR" evidence="18">
    <location>
        <begin position="258"/>
        <end position="356"/>
    </location>
</feature>
<reference evidence="19" key="3">
    <citation type="submission" date="2025-09" db="UniProtKB">
        <authorList>
            <consortium name="Ensembl"/>
        </authorList>
    </citation>
    <scope>IDENTIFICATION</scope>
</reference>
<dbReference type="InParanoid" id="W5MNV3"/>
<dbReference type="SUPFAM" id="SSF56487">
    <property type="entry name" value="SRCR-like"/>
    <property type="match status" value="3"/>
</dbReference>
<reference evidence="20" key="1">
    <citation type="submission" date="2011-12" db="EMBL/GenBank/DDBJ databases">
        <title>The Draft Genome of Lepisosteus oculatus.</title>
        <authorList>
            <consortium name="The Broad Institute Genome Assembly &amp; Analysis Group"/>
            <consortium name="Computational R&amp;D Group"/>
            <consortium name="and Sequencing Platform"/>
            <person name="Di Palma F."/>
            <person name="Alfoldi J."/>
            <person name="Johnson J."/>
            <person name="Berlin A."/>
            <person name="Gnerre S."/>
            <person name="Jaffe D."/>
            <person name="MacCallum I."/>
            <person name="Young S."/>
            <person name="Walker B.J."/>
            <person name="Lander E.S."/>
            <person name="Lindblad-Toh K."/>
        </authorList>
    </citation>
    <scope>NUCLEOTIDE SEQUENCE [LARGE SCALE GENOMIC DNA]</scope>
</reference>
<feature type="compositionally biased region" description="Low complexity" evidence="15">
    <location>
        <begin position="645"/>
        <end position="662"/>
    </location>
</feature>
<keyword evidence="7" id="KW-0130">Cell adhesion</keyword>
<dbReference type="FunFam" id="3.10.250.10:FF:000017">
    <property type="entry name" value="CD6 molecule"/>
    <property type="match status" value="1"/>
</dbReference>
<keyword evidence="3" id="KW-0597">Phosphoprotein</keyword>
<keyword evidence="5 17" id="KW-0732">Signal</keyword>